<dbReference type="RefSeq" id="WP_159064640.1">
    <property type="nucleotide sequence ID" value="NZ_BDQI01000042.1"/>
</dbReference>
<feature type="transmembrane region" description="Helical" evidence="2">
    <location>
        <begin position="33"/>
        <end position="50"/>
    </location>
</feature>
<name>A0A250VUX1_STROL</name>
<keyword evidence="2" id="KW-1133">Transmembrane helix</keyword>
<feature type="region of interest" description="Disordered" evidence="1">
    <location>
        <begin position="70"/>
        <end position="91"/>
    </location>
</feature>
<proteinExistence type="predicted"/>
<evidence type="ECO:0000313" key="3">
    <source>
        <dbReference type="EMBL" id="GAX57905.1"/>
    </source>
</evidence>
<evidence type="ECO:0000256" key="2">
    <source>
        <dbReference type="SAM" id="Phobius"/>
    </source>
</evidence>
<evidence type="ECO:0000256" key="1">
    <source>
        <dbReference type="SAM" id="MobiDB-lite"/>
    </source>
</evidence>
<dbReference type="Proteomes" id="UP000217446">
    <property type="component" value="Unassembled WGS sequence"/>
</dbReference>
<dbReference type="GeneID" id="94004527"/>
<gene>
    <name evidence="3" type="ORF">SO3561_09476</name>
</gene>
<dbReference type="AlphaFoldDB" id="A0A250VUX1"/>
<accession>A0A250VUX1</accession>
<evidence type="ECO:0000313" key="4">
    <source>
        <dbReference type="Proteomes" id="UP000217446"/>
    </source>
</evidence>
<keyword evidence="4" id="KW-1185">Reference proteome</keyword>
<reference evidence="4" key="1">
    <citation type="submission" date="2017-05" db="EMBL/GenBank/DDBJ databases">
        <title>Streptomyces olivochromogenes NBRC 3561 whole genome shotgun sequence.</title>
        <authorList>
            <person name="Dohra H."/>
            <person name="Kodani S."/>
        </authorList>
    </citation>
    <scope>NUCLEOTIDE SEQUENCE [LARGE SCALE GENOMIC DNA]</scope>
    <source>
        <strain evidence="4">NBRC 3561</strain>
    </source>
</reference>
<keyword evidence="2" id="KW-0472">Membrane</keyword>
<comment type="caution">
    <text evidence="3">The sequence shown here is derived from an EMBL/GenBank/DDBJ whole genome shotgun (WGS) entry which is preliminary data.</text>
</comment>
<sequence>MMGGAARLGAALGALAAFVMAMAHGGLTAWAAGALAVGGLVLVAAVLFVPSETPARRLCRLIQAWQSSTAGAAGPEPSQYPAPPSLTQDGL</sequence>
<protein>
    <submittedName>
        <fullName evidence="3">Uncharacterized protein</fullName>
    </submittedName>
</protein>
<dbReference type="EMBL" id="BDQI01000042">
    <property type="protein sequence ID" value="GAX57905.1"/>
    <property type="molecule type" value="Genomic_DNA"/>
</dbReference>
<organism evidence="3 4">
    <name type="scientific">Streptomyces olivochromogenes</name>
    <dbReference type="NCBI Taxonomy" id="1963"/>
    <lineage>
        <taxon>Bacteria</taxon>
        <taxon>Bacillati</taxon>
        <taxon>Actinomycetota</taxon>
        <taxon>Actinomycetes</taxon>
        <taxon>Kitasatosporales</taxon>
        <taxon>Streptomycetaceae</taxon>
        <taxon>Streptomyces</taxon>
    </lineage>
</organism>
<keyword evidence="2" id="KW-0812">Transmembrane</keyword>